<gene>
    <name evidence="2" type="ORF">JNB85_24500</name>
</gene>
<name>A0ABS7H127_9HYPH</name>
<dbReference type="SMART" id="SM00418">
    <property type="entry name" value="HTH_ARSR"/>
    <property type="match status" value="1"/>
</dbReference>
<evidence type="ECO:0000259" key="1">
    <source>
        <dbReference type="SMART" id="SM00418"/>
    </source>
</evidence>
<protein>
    <submittedName>
        <fullName evidence="2">Helix-turn-helix transcriptional regulator</fullName>
    </submittedName>
</protein>
<evidence type="ECO:0000313" key="3">
    <source>
        <dbReference type="Proteomes" id="UP000717752"/>
    </source>
</evidence>
<dbReference type="InterPro" id="IPR001845">
    <property type="entry name" value="HTH_ArsR_DNA-bd_dom"/>
</dbReference>
<proteinExistence type="predicted"/>
<accession>A0ABS7H127</accession>
<dbReference type="Gene3D" id="1.10.10.10">
    <property type="entry name" value="Winged helix-like DNA-binding domain superfamily/Winged helix DNA-binding domain"/>
    <property type="match status" value="1"/>
</dbReference>
<dbReference type="SUPFAM" id="SSF46785">
    <property type="entry name" value="Winged helix' DNA-binding domain"/>
    <property type="match status" value="1"/>
</dbReference>
<comment type="caution">
    <text evidence="2">The sequence shown here is derived from an EMBL/GenBank/DDBJ whole genome shotgun (WGS) entry which is preliminary data.</text>
</comment>
<reference evidence="2 3" key="1">
    <citation type="journal article" date="2021" name="MBio">
        <title>Poor Competitiveness of Bradyrhizobium in Pigeon Pea Root Colonization in Indian Soils.</title>
        <authorList>
            <person name="Chalasani D."/>
            <person name="Basu A."/>
            <person name="Pullabhotla S.V.S.R.N."/>
            <person name="Jorrin B."/>
            <person name="Neal A.L."/>
            <person name="Poole P.S."/>
            <person name="Podile A.R."/>
            <person name="Tkacz A."/>
        </authorList>
    </citation>
    <scope>NUCLEOTIDE SEQUENCE [LARGE SCALE GENOMIC DNA]</scope>
    <source>
        <strain evidence="2 3">HU56</strain>
    </source>
</reference>
<keyword evidence="3" id="KW-1185">Reference proteome</keyword>
<sequence>MRPLFHPAVEDLKPEAILYALSDPERVAIFAQIAGVGSSGTCTALANLGSRVIPKSSLSQHMKVLREAGLIRGERHGVEMRNHSRCQEVDQRFPGLIQAILSAYGRPPGDANAG</sequence>
<dbReference type="CDD" id="cd00090">
    <property type="entry name" value="HTH_ARSR"/>
    <property type="match status" value="1"/>
</dbReference>
<dbReference type="Proteomes" id="UP000717752">
    <property type="component" value="Unassembled WGS sequence"/>
</dbReference>
<dbReference type="InterPro" id="IPR036390">
    <property type="entry name" value="WH_DNA-bd_sf"/>
</dbReference>
<dbReference type="InterPro" id="IPR036388">
    <property type="entry name" value="WH-like_DNA-bd_sf"/>
</dbReference>
<dbReference type="Pfam" id="PF12840">
    <property type="entry name" value="HTH_20"/>
    <property type="match status" value="1"/>
</dbReference>
<dbReference type="EMBL" id="JAEUAK010000011">
    <property type="protein sequence ID" value="MBW9055572.1"/>
    <property type="molecule type" value="Genomic_DNA"/>
</dbReference>
<organism evidence="2 3">
    <name type="scientific">Rhizobium mesosinicum</name>
    <dbReference type="NCBI Taxonomy" id="335017"/>
    <lineage>
        <taxon>Bacteria</taxon>
        <taxon>Pseudomonadati</taxon>
        <taxon>Pseudomonadota</taxon>
        <taxon>Alphaproteobacteria</taxon>
        <taxon>Hyphomicrobiales</taxon>
        <taxon>Rhizobiaceae</taxon>
        <taxon>Rhizobium/Agrobacterium group</taxon>
        <taxon>Rhizobium</taxon>
    </lineage>
</organism>
<feature type="domain" description="HTH arsR-type" evidence="1">
    <location>
        <begin position="16"/>
        <end position="98"/>
    </location>
</feature>
<dbReference type="InterPro" id="IPR011991">
    <property type="entry name" value="ArsR-like_HTH"/>
</dbReference>
<evidence type="ECO:0000313" key="2">
    <source>
        <dbReference type="EMBL" id="MBW9055572.1"/>
    </source>
</evidence>
<dbReference type="RefSeq" id="WP_220336884.1">
    <property type="nucleotide sequence ID" value="NZ_JAEUAK010000011.1"/>
</dbReference>